<accession>A0A5B7IYE6</accession>
<feature type="compositionally biased region" description="Polar residues" evidence="1">
    <location>
        <begin position="9"/>
        <end position="23"/>
    </location>
</feature>
<reference evidence="2 3" key="1">
    <citation type="submission" date="2019-05" db="EMBL/GenBank/DDBJ databases">
        <title>Another draft genome of Portunus trituberculatus and its Hox gene families provides insights of decapod evolution.</title>
        <authorList>
            <person name="Jeong J.-H."/>
            <person name="Song I."/>
            <person name="Kim S."/>
            <person name="Choi T."/>
            <person name="Kim D."/>
            <person name="Ryu S."/>
            <person name="Kim W."/>
        </authorList>
    </citation>
    <scope>NUCLEOTIDE SEQUENCE [LARGE SCALE GENOMIC DNA]</scope>
    <source>
        <tissue evidence="2">Muscle</tissue>
    </source>
</reference>
<keyword evidence="3" id="KW-1185">Reference proteome</keyword>
<evidence type="ECO:0000313" key="3">
    <source>
        <dbReference type="Proteomes" id="UP000324222"/>
    </source>
</evidence>
<dbReference type="Proteomes" id="UP000324222">
    <property type="component" value="Unassembled WGS sequence"/>
</dbReference>
<name>A0A5B7IYE6_PORTR</name>
<evidence type="ECO:0000256" key="1">
    <source>
        <dbReference type="SAM" id="MobiDB-lite"/>
    </source>
</evidence>
<protein>
    <submittedName>
        <fullName evidence="2">Uncharacterized protein</fullName>
    </submittedName>
</protein>
<dbReference type="OrthoDB" id="19014at2759"/>
<feature type="compositionally biased region" description="Polar residues" evidence="1">
    <location>
        <begin position="63"/>
        <end position="87"/>
    </location>
</feature>
<organism evidence="2 3">
    <name type="scientific">Portunus trituberculatus</name>
    <name type="common">Swimming crab</name>
    <name type="synonym">Neptunus trituberculatus</name>
    <dbReference type="NCBI Taxonomy" id="210409"/>
    <lineage>
        <taxon>Eukaryota</taxon>
        <taxon>Metazoa</taxon>
        <taxon>Ecdysozoa</taxon>
        <taxon>Arthropoda</taxon>
        <taxon>Crustacea</taxon>
        <taxon>Multicrustacea</taxon>
        <taxon>Malacostraca</taxon>
        <taxon>Eumalacostraca</taxon>
        <taxon>Eucarida</taxon>
        <taxon>Decapoda</taxon>
        <taxon>Pleocyemata</taxon>
        <taxon>Brachyura</taxon>
        <taxon>Eubrachyura</taxon>
        <taxon>Portunoidea</taxon>
        <taxon>Portunidae</taxon>
        <taxon>Portuninae</taxon>
        <taxon>Portunus</taxon>
    </lineage>
</organism>
<evidence type="ECO:0000313" key="2">
    <source>
        <dbReference type="EMBL" id="MPC86686.1"/>
    </source>
</evidence>
<dbReference type="AlphaFoldDB" id="A0A5B7IYE6"/>
<feature type="region of interest" description="Disordered" evidence="1">
    <location>
        <begin position="1"/>
        <end position="87"/>
    </location>
</feature>
<comment type="caution">
    <text evidence="2">The sequence shown here is derived from an EMBL/GenBank/DDBJ whole genome shotgun (WGS) entry which is preliminary data.</text>
</comment>
<proteinExistence type="predicted"/>
<feature type="compositionally biased region" description="Low complexity" evidence="1">
    <location>
        <begin position="43"/>
        <end position="62"/>
    </location>
</feature>
<sequence>MVHPRTQEQHYFQENSPASSSLRTVKEGEGSPMTSFPAVIADNTNTTTTTSSSNKNAVTNKNITTSNKSPSITRNANITTPTSISAK</sequence>
<gene>
    <name evidence="2" type="ORF">E2C01_081522</name>
</gene>
<dbReference type="EMBL" id="VSRR010072193">
    <property type="protein sequence ID" value="MPC86686.1"/>
    <property type="molecule type" value="Genomic_DNA"/>
</dbReference>